<keyword evidence="3" id="KW-1185">Reference proteome</keyword>
<name>A0A6A5RW67_9PLEO</name>
<dbReference type="RefSeq" id="XP_033451486.1">
    <property type="nucleotide sequence ID" value="XM_033589490.1"/>
</dbReference>
<evidence type="ECO:0000313" key="3">
    <source>
        <dbReference type="Proteomes" id="UP000800082"/>
    </source>
</evidence>
<dbReference type="EMBL" id="ML978961">
    <property type="protein sequence ID" value="KAF1931238.1"/>
    <property type="molecule type" value="Genomic_DNA"/>
</dbReference>
<accession>A0A6A5RW67</accession>
<dbReference type="Proteomes" id="UP000800082">
    <property type="component" value="Unassembled WGS sequence"/>
</dbReference>
<keyword evidence="1" id="KW-0812">Transmembrane</keyword>
<evidence type="ECO:0000256" key="1">
    <source>
        <dbReference type="SAM" id="Phobius"/>
    </source>
</evidence>
<protein>
    <submittedName>
        <fullName evidence="2">Uncharacterized protein</fullName>
    </submittedName>
</protein>
<gene>
    <name evidence="2" type="ORF">M421DRAFT_342431</name>
</gene>
<dbReference type="AlphaFoldDB" id="A0A6A5RW67"/>
<proteinExistence type="predicted"/>
<reference evidence="2" key="1">
    <citation type="journal article" date="2020" name="Stud. Mycol.">
        <title>101 Dothideomycetes genomes: a test case for predicting lifestyles and emergence of pathogens.</title>
        <authorList>
            <person name="Haridas S."/>
            <person name="Albert R."/>
            <person name="Binder M."/>
            <person name="Bloem J."/>
            <person name="Labutti K."/>
            <person name="Salamov A."/>
            <person name="Andreopoulos B."/>
            <person name="Baker S."/>
            <person name="Barry K."/>
            <person name="Bills G."/>
            <person name="Bluhm B."/>
            <person name="Cannon C."/>
            <person name="Castanera R."/>
            <person name="Culley D."/>
            <person name="Daum C."/>
            <person name="Ezra D."/>
            <person name="Gonzalez J."/>
            <person name="Henrissat B."/>
            <person name="Kuo A."/>
            <person name="Liang C."/>
            <person name="Lipzen A."/>
            <person name="Lutzoni F."/>
            <person name="Magnuson J."/>
            <person name="Mondo S."/>
            <person name="Nolan M."/>
            <person name="Ohm R."/>
            <person name="Pangilinan J."/>
            <person name="Park H.-J."/>
            <person name="Ramirez L."/>
            <person name="Alfaro M."/>
            <person name="Sun H."/>
            <person name="Tritt A."/>
            <person name="Yoshinaga Y."/>
            <person name="Zwiers L.-H."/>
            <person name="Turgeon B."/>
            <person name="Goodwin S."/>
            <person name="Spatafora J."/>
            <person name="Crous P."/>
            <person name="Grigoriev I."/>
        </authorList>
    </citation>
    <scope>NUCLEOTIDE SEQUENCE</scope>
    <source>
        <strain evidence="2">CBS 183.55</strain>
    </source>
</reference>
<keyword evidence="1" id="KW-1133">Transmembrane helix</keyword>
<keyword evidence="1" id="KW-0472">Membrane</keyword>
<dbReference type="GeneID" id="54347137"/>
<feature type="transmembrane region" description="Helical" evidence="1">
    <location>
        <begin position="51"/>
        <end position="73"/>
    </location>
</feature>
<evidence type="ECO:0000313" key="2">
    <source>
        <dbReference type="EMBL" id="KAF1931238.1"/>
    </source>
</evidence>
<sequence>MDRYYFEVESEFYTAGVEIIPKRGKNWLASLGAILEASCCGMKGKCINECILLCCVLVLLVYLLSKARCGVYFDDVFVMQLR</sequence>
<organism evidence="2 3">
    <name type="scientific">Didymella exigua CBS 183.55</name>
    <dbReference type="NCBI Taxonomy" id="1150837"/>
    <lineage>
        <taxon>Eukaryota</taxon>
        <taxon>Fungi</taxon>
        <taxon>Dikarya</taxon>
        <taxon>Ascomycota</taxon>
        <taxon>Pezizomycotina</taxon>
        <taxon>Dothideomycetes</taxon>
        <taxon>Pleosporomycetidae</taxon>
        <taxon>Pleosporales</taxon>
        <taxon>Pleosporineae</taxon>
        <taxon>Didymellaceae</taxon>
        <taxon>Didymella</taxon>
    </lineage>
</organism>